<proteinExistence type="predicted"/>
<evidence type="ECO:0000256" key="1">
    <source>
        <dbReference type="SAM" id="MobiDB-lite"/>
    </source>
</evidence>
<protein>
    <recommendedName>
        <fullName evidence="2">Peptidase U32 collagenase domain-containing protein</fullName>
    </recommendedName>
</protein>
<name>K0QZV6_THAOC</name>
<evidence type="ECO:0000313" key="3">
    <source>
        <dbReference type="EMBL" id="EJK45233.1"/>
    </source>
</evidence>
<dbReference type="Proteomes" id="UP000266841">
    <property type="component" value="Unassembled WGS sequence"/>
</dbReference>
<dbReference type="InterPro" id="IPR001539">
    <property type="entry name" value="Peptidase_U32"/>
</dbReference>
<dbReference type="InterPro" id="IPR020988">
    <property type="entry name" value="Pept_U32_collagenase"/>
</dbReference>
<comment type="caution">
    <text evidence="3">The sequence shown here is derived from an EMBL/GenBank/DDBJ whole genome shotgun (WGS) entry which is preliminary data.</text>
</comment>
<reference evidence="3 4" key="1">
    <citation type="journal article" date="2012" name="Genome Biol.">
        <title>Genome and low-iron response of an oceanic diatom adapted to chronic iron limitation.</title>
        <authorList>
            <person name="Lommer M."/>
            <person name="Specht M."/>
            <person name="Roy A.S."/>
            <person name="Kraemer L."/>
            <person name="Andreson R."/>
            <person name="Gutowska M.A."/>
            <person name="Wolf J."/>
            <person name="Bergner S.V."/>
            <person name="Schilhabel M.B."/>
            <person name="Klostermeier U.C."/>
            <person name="Beiko R.G."/>
            <person name="Rosenstiel P."/>
            <person name="Hippler M."/>
            <person name="Laroche J."/>
        </authorList>
    </citation>
    <scope>NUCLEOTIDE SEQUENCE [LARGE SCALE GENOMIC DNA]</scope>
    <source>
        <strain evidence="3 4">CCMP1005</strain>
    </source>
</reference>
<evidence type="ECO:0000259" key="2">
    <source>
        <dbReference type="Pfam" id="PF12392"/>
    </source>
</evidence>
<feature type="domain" description="Peptidase U32 collagenase" evidence="2">
    <location>
        <begin position="11"/>
        <end position="107"/>
    </location>
</feature>
<dbReference type="Pfam" id="PF12392">
    <property type="entry name" value="DUF3656"/>
    <property type="match status" value="1"/>
</dbReference>
<organism evidence="3 4">
    <name type="scientific">Thalassiosira oceanica</name>
    <name type="common">Marine diatom</name>
    <dbReference type="NCBI Taxonomy" id="159749"/>
    <lineage>
        <taxon>Eukaryota</taxon>
        <taxon>Sar</taxon>
        <taxon>Stramenopiles</taxon>
        <taxon>Ochrophyta</taxon>
        <taxon>Bacillariophyta</taxon>
        <taxon>Coscinodiscophyceae</taxon>
        <taxon>Thalassiosirophycidae</taxon>
        <taxon>Thalassiosirales</taxon>
        <taxon>Thalassiosiraceae</taxon>
        <taxon>Thalassiosira</taxon>
    </lineage>
</organism>
<feature type="region of interest" description="Disordered" evidence="1">
    <location>
        <begin position="104"/>
        <end position="143"/>
    </location>
</feature>
<evidence type="ECO:0000313" key="4">
    <source>
        <dbReference type="Proteomes" id="UP000266841"/>
    </source>
</evidence>
<keyword evidence="4" id="KW-1185">Reference proteome</keyword>
<dbReference type="AlphaFoldDB" id="K0QZV6"/>
<gene>
    <name evidence="3" type="ORF">THAOC_36161</name>
</gene>
<feature type="compositionally biased region" description="Acidic residues" evidence="1">
    <location>
        <begin position="130"/>
        <end position="143"/>
    </location>
</feature>
<dbReference type="eggNOG" id="ENOG502QVE5">
    <property type="taxonomic scope" value="Eukaryota"/>
</dbReference>
<dbReference type="EMBL" id="AGNL01048668">
    <property type="protein sequence ID" value="EJK45233.1"/>
    <property type="molecule type" value="Genomic_DNA"/>
</dbReference>
<dbReference type="OrthoDB" id="41632at2759"/>
<accession>K0QZV6</accession>
<sequence>MGRLAALDPPRWPADVAVEGAVGGPLTVRITDLRSGVSGSASSEEVLEEATGTGLGEVAVRKAVGTLGNTRWSLGGLDVGSLDPGAWAPMGRVKDARRRAVEDLERRVAESEGGPGGHAVASDESSDLHETEEEEEEEEPVVDELLGDIADGGRVRPPDASGEGPRVSVLCRTYDQVDAICRMMEEDISRHDDDEWSSSRACRRVDELIVDFLEVDSLERAVERIRGSGTGAGVVLASPRVIKPGEEGIWKTLLRLRPDGLLVRSTGLLHRLTRLGGTGASVDLPAGGDGRGSVTVAIPELVGDFSLNAANALTAHEYLASGLSRITASYDLSASAITELATHLGGGRGTPGSSRTSLASRLEVVVHCHMPIFHTEHCVFARFLSGGDSYQDCGHVCTRETVHLRDQEGRDNLVLADMGCRNTVFQAESQSGVYSMDEWADAGVGSFRIELVDERGDDAVGVVSSYLAFLAGERQASDVWRALDAVPDSNGRAGGVGVGSLRNASERRSGSLSSISYLLWAHNLSDGLQLVTIMRELCDTTYLNRRGQGNSWPMKMQVQSRGRARGWLSPLLPVRTCEALITSSPLHEGEPCASRSRPCTIHRSHEEEWQSYWHTINGVWDNNRTENPSMLQWSPPCRFFPSHDKGVLHRDLQHVITDREMLLVHGDVWS</sequence>
<dbReference type="Pfam" id="PF01136">
    <property type="entry name" value="Peptidase_U32"/>
    <property type="match status" value="1"/>
</dbReference>